<evidence type="ECO:0000313" key="2">
    <source>
        <dbReference type="Proteomes" id="UP000249757"/>
    </source>
</evidence>
<keyword evidence="2" id="KW-1185">Reference proteome</keyword>
<sequence length="103" mass="12054">MARNSYGKMYTPLSLARSLNILEEWSLILRESGYYSENVFLKDLRRRKRASRLQFATRSRIDNSALELPSFDGLRCRLCRKAYCKNPEHLHGTFDQNKPGNPD</sequence>
<dbReference type="EMBL" id="NRDI02000046">
    <property type="protein sequence ID" value="KAI1507308.1"/>
    <property type="molecule type" value="Genomic_DNA"/>
</dbReference>
<proteinExistence type="predicted"/>
<dbReference type="Proteomes" id="UP000249757">
    <property type="component" value="Unassembled WGS sequence"/>
</dbReference>
<comment type="caution">
    <text evidence="1">The sequence shown here is derived from an EMBL/GenBank/DDBJ whole genome shotgun (WGS) entry which is preliminary data.</text>
</comment>
<name>A0A922N0T1_9PLEO</name>
<reference evidence="2" key="1">
    <citation type="journal article" date="2022" name="Microb. Genom.">
        <title>A global pangenome for the wheat fungal pathogen Pyrenophora tritici-repentis and prediction of effector protein structural homology.</title>
        <authorList>
            <person name="Moolhuijzen P.M."/>
            <person name="See P.T."/>
            <person name="Shi G."/>
            <person name="Powell H.R."/>
            <person name="Cockram J."/>
            <person name="Jorgensen L.N."/>
            <person name="Benslimane H."/>
            <person name="Strelkov S.E."/>
            <person name="Turner J."/>
            <person name="Liu Z."/>
            <person name="Moffat C.S."/>
        </authorList>
    </citation>
    <scope>NUCLEOTIDE SEQUENCE [LARGE SCALE GENOMIC DNA]</scope>
</reference>
<dbReference type="AlphaFoldDB" id="A0A922N0T1"/>
<evidence type="ECO:0000313" key="1">
    <source>
        <dbReference type="EMBL" id="KAI1507308.1"/>
    </source>
</evidence>
<gene>
    <name evidence="1" type="ORF">Ptr86124_013752</name>
</gene>
<organism evidence="1 2">
    <name type="scientific">Pyrenophora tritici-repentis</name>
    <dbReference type="NCBI Taxonomy" id="45151"/>
    <lineage>
        <taxon>Eukaryota</taxon>
        <taxon>Fungi</taxon>
        <taxon>Dikarya</taxon>
        <taxon>Ascomycota</taxon>
        <taxon>Pezizomycotina</taxon>
        <taxon>Dothideomycetes</taxon>
        <taxon>Pleosporomycetidae</taxon>
        <taxon>Pleosporales</taxon>
        <taxon>Pleosporineae</taxon>
        <taxon>Pleosporaceae</taxon>
        <taxon>Pyrenophora</taxon>
    </lineage>
</organism>
<protein>
    <submittedName>
        <fullName evidence="1">Uncharacterized protein</fullName>
    </submittedName>
</protein>
<accession>A0A922N0T1</accession>